<comment type="caution">
    <text evidence="1">The sequence shown here is derived from an EMBL/GenBank/DDBJ whole genome shotgun (WGS) entry which is preliminary data.</text>
</comment>
<dbReference type="SUPFAM" id="SSF52317">
    <property type="entry name" value="Class I glutamine amidotransferase-like"/>
    <property type="match status" value="1"/>
</dbReference>
<dbReference type="PANTHER" id="PTHR43235:SF1">
    <property type="entry name" value="GLUTAMINE AMIDOTRANSFERASE PB2B2.05-RELATED"/>
    <property type="match status" value="1"/>
</dbReference>
<keyword evidence="1" id="KW-0315">Glutamine amidotransferase</keyword>
<reference evidence="1 2" key="1">
    <citation type="submission" date="2021-03" db="EMBL/GenBank/DDBJ databases">
        <title>Genomic Encyclopedia of Type Strains, Phase IV (KMG-IV): sequencing the most valuable type-strain genomes for metagenomic binning, comparative biology and taxonomic classification.</title>
        <authorList>
            <person name="Goeker M."/>
        </authorList>
    </citation>
    <scope>NUCLEOTIDE SEQUENCE [LARGE SCALE GENOMIC DNA]</scope>
    <source>
        <strain evidence="1 2">DSM 24004</strain>
    </source>
</reference>
<sequence>MKPKIGIVSSISALNNSYNLNSCDVQVIVEAGGTPLIIPYDINSINDYLSIIDGIYFAGGGDINPLLLNEDPHKNIGPICPDRDAFEIEICKKAFQKKIPIIGICRGAQIINIAAGGSIFQDLNTQVENHICHKQLSPTPLSSYFHKVSLVPNTIIHGIFQSNSIYTNSYHHQSIKEPAPDFIISARTSDGIIEAIEYAGDIFILGVQWHPEILNSIHKEALLIFNKFVNECR</sequence>
<evidence type="ECO:0000313" key="2">
    <source>
        <dbReference type="Proteomes" id="UP001519342"/>
    </source>
</evidence>
<dbReference type="PANTHER" id="PTHR43235">
    <property type="entry name" value="GLUTAMINE AMIDOTRANSFERASE PB2B2.05-RELATED"/>
    <property type="match status" value="1"/>
</dbReference>
<gene>
    <name evidence="1" type="ORF">J2Z76_000323</name>
</gene>
<dbReference type="Pfam" id="PF07722">
    <property type="entry name" value="Peptidase_C26"/>
    <property type="match status" value="1"/>
</dbReference>
<dbReference type="CDD" id="cd01745">
    <property type="entry name" value="GATase1_2"/>
    <property type="match status" value="1"/>
</dbReference>
<dbReference type="RefSeq" id="WP_209510229.1">
    <property type="nucleotide sequence ID" value="NZ_JAGGKS010000001.1"/>
</dbReference>
<protein>
    <submittedName>
        <fullName evidence="1">Glutamine amidotransferase</fullName>
    </submittedName>
</protein>
<keyword evidence="2" id="KW-1185">Reference proteome</keyword>
<dbReference type="Proteomes" id="UP001519342">
    <property type="component" value="Unassembled WGS sequence"/>
</dbReference>
<dbReference type="InterPro" id="IPR044668">
    <property type="entry name" value="PuuD-like"/>
</dbReference>
<accession>A0ABS4G9V6</accession>
<dbReference type="InterPro" id="IPR029062">
    <property type="entry name" value="Class_I_gatase-like"/>
</dbReference>
<dbReference type="Gene3D" id="3.40.50.880">
    <property type="match status" value="1"/>
</dbReference>
<proteinExistence type="predicted"/>
<dbReference type="PROSITE" id="PS51273">
    <property type="entry name" value="GATASE_TYPE_1"/>
    <property type="match status" value="1"/>
</dbReference>
<dbReference type="InterPro" id="IPR011697">
    <property type="entry name" value="Peptidase_C26"/>
</dbReference>
<organism evidence="1 2">
    <name type="scientific">Sedimentibacter acidaminivorans</name>
    <dbReference type="NCBI Taxonomy" id="913099"/>
    <lineage>
        <taxon>Bacteria</taxon>
        <taxon>Bacillati</taxon>
        <taxon>Bacillota</taxon>
        <taxon>Tissierellia</taxon>
        <taxon>Sedimentibacter</taxon>
    </lineage>
</organism>
<name>A0ABS4G9V6_9FIRM</name>
<evidence type="ECO:0000313" key="1">
    <source>
        <dbReference type="EMBL" id="MBP1924470.1"/>
    </source>
</evidence>
<dbReference type="EMBL" id="JAGGKS010000001">
    <property type="protein sequence ID" value="MBP1924470.1"/>
    <property type="molecule type" value="Genomic_DNA"/>
</dbReference>